<dbReference type="STRING" id="1183438.GKIL_1381"/>
<evidence type="ECO:0000259" key="1">
    <source>
        <dbReference type="Pfam" id="PF14243"/>
    </source>
</evidence>
<dbReference type="AlphaFoldDB" id="U5QF79"/>
<reference evidence="2 3" key="1">
    <citation type="journal article" date="2013" name="PLoS ONE">
        <title>Cultivation and Complete Genome Sequencing of Gloeobacter kilaueensis sp. nov., from a Lava Cave in Kilauea Caldera, Hawai'i.</title>
        <authorList>
            <person name="Saw J.H."/>
            <person name="Schatz M."/>
            <person name="Brown M.V."/>
            <person name="Kunkel D.D."/>
            <person name="Foster J.S."/>
            <person name="Shick H."/>
            <person name="Christensen S."/>
            <person name="Hou S."/>
            <person name="Wan X."/>
            <person name="Donachie S.P."/>
        </authorList>
    </citation>
    <scope>NUCLEOTIDE SEQUENCE [LARGE SCALE GENOMIC DNA]</scope>
    <source>
        <strain evidence="3">JS</strain>
    </source>
</reference>
<evidence type="ECO:0000313" key="2">
    <source>
        <dbReference type="EMBL" id="AGY57627.1"/>
    </source>
</evidence>
<dbReference type="Pfam" id="PF14243">
    <property type="entry name" value="R2K_3"/>
    <property type="match status" value="1"/>
</dbReference>
<evidence type="ECO:0000313" key="3">
    <source>
        <dbReference type="Proteomes" id="UP000017396"/>
    </source>
</evidence>
<dbReference type="Proteomes" id="UP000017396">
    <property type="component" value="Chromosome"/>
</dbReference>
<dbReference type="InterPro" id="IPR025643">
    <property type="entry name" value="R2K_3"/>
</dbReference>
<dbReference type="KEGG" id="glj:GKIL_1381"/>
<dbReference type="EMBL" id="CP003587">
    <property type="protein sequence ID" value="AGY57627.1"/>
    <property type="molecule type" value="Genomic_DNA"/>
</dbReference>
<gene>
    <name evidence="2" type="ORF">GKIL_1381</name>
</gene>
<organism evidence="2 3">
    <name type="scientific">Gloeobacter kilaueensis (strain ATCC BAA-2537 / CCAP 1431/1 / ULC 316 / JS1)</name>
    <dbReference type="NCBI Taxonomy" id="1183438"/>
    <lineage>
        <taxon>Bacteria</taxon>
        <taxon>Bacillati</taxon>
        <taxon>Cyanobacteriota</taxon>
        <taxon>Cyanophyceae</taxon>
        <taxon>Gloeobacterales</taxon>
        <taxon>Gloeobacteraceae</taxon>
        <taxon>Gloeobacter</taxon>
    </lineage>
</organism>
<name>U5QF79_GLOK1</name>
<protein>
    <recommendedName>
        <fullName evidence="1">ATP-grasp domain-containing protein</fullName>
    </recommendedName>
</protein>
<feature type="domain" description="ATP-grasp" evidence="1">
    <location>
        <begin position="141"/>
        <end position="293"/>
    </location>
</feature>
<dbReference type="eggNOG" id="ENOG502Z879">
    <property type="taxonomic scope" value="Bacteria"/>
</dbReference>
<proteinExistence type="predicted"/>
<dbReference type="HOGENOM" id="CLU_040789_0_0_3"/>
<sequence length="301" mass="33945">MMTMHLLFCSDPLTPNRPDPAWEDEVQAASQAGLSWSVLNFEALLEGNPARAIRRVAVAAAEAGETVLFRGWMLRPEGYKSLYNALLERNLQLVNTPSAYRLCHYLPEGYPYLANHTPRTVWLPLTGELDVDALMARLAEFGHSPLVLKDYVKSAKHAWHEACFIPAASDRSAVERVVRRFLALQGKDLSVGLVFREYVELAGTDPARPWEWRIFFLDNAPLMVTDYWNTGIAVPEQAALAPFIELARAIPSRFFTLDIAQKRSGEWVIIEMGDGQVSGLPQGVSEVEFYQKLSEQLQQRR</sequence>
<accession>U5QF79</accession>
<keyword evidence="3" id="KW-1185">Reference proteome</keyword>